<accession>A0A2A3ME79</accession>
<organism evidence="11 12">
    <name type="scientific">Pseudomonas abyssi</name>
    <dbReference type="NCBI Taxonomy" id="170540"/>
    <lineage>
        <taxon>Bacteria</taxon>
        <taxon>Pseudomonadati</taxon>
        <taxon>Pseudomonadota</taxon>
        <taxon>Gammaproteobacteria</taxon>
        <taxon>Pseudomonadales</taxon>
        <taxon>Pseudomonadaceae</taxon>
        <taxon>Pseudomonas</taxon>
    </lineage>
</organism>
<dbReference type="PANTHER" id="PTHR34597:SF1">
    <property type="entry name" value="HEME_HEMOPEXIN TRANSPORTER PROTEIN HUXB"/>
    <property type="match status" value="1"/>
</dbReference>
<dbReference type="AlphaFoldDB" id="A0A2A3ME79"/>
<feature type="signal peptide" evidence="9">
    <location>
        <begin position="1"/>
        <end position="30"/>
    </location>
</feature>
<evidence type="ECO:0000313" key="12">
    <source>
        <dbReference type="Proteomes" id="UP000242313"/>
    </source>
</evidence>
<dbReference type="GO" id="GO:0098046">
    <property type="term" value="C:type V protein secretion system complex"/>
    <property type="evidence" value="ECO:0007669"/>
    <property type="project" value="TreeGrafter"/>
</dbReference>
<dbReference type="GO" id="GO:0046819">
    <property type="term" value="P:protein secretion by the type V secretion system"/>
    <property type="evidence" value="ECO:0007669"/>
    <property type="project" value="TreeGrafter"/>
</dbReference>
<dbReference type="GO" id="GO:0009279">
    <property type="term" value="C:cell outer membrane"/>
    <property type="evidence" value="ECO:0007669"/>
    <property type="project" value="UniProtKB-SubCell"/>
</dbReference>
<evidence type="ECO:0000256" key="8">
    <source>
        <dbReference type="ARBA" id="ARBA00023237"/>
    </source>
</evidence>
<dbReference type="InterPro" id="IPR034746">
    <property type="entry name" value="POTRA"/>
</dbReference>
<evidence type="ECO:0000256" key="1">
    <source>
        <dbReference type="ARBA" id="ARBA00004442"/>
    </source>
</evidence>
<evidence type="ECO:0000256" key="7">
    <source>
        <dbReference type="ARBA" id="ARBA00023136"/>
    </source>
</evidence>
<evidence type="ECO:0000256" key="4">
    <source>
        <dbReference type="ARBA" id="ARBA00022452"/>
    </source>
</evidence>
<evidence type="ECO:0000256" key="2">
    <source>
        <dbReference type="ARBA" id="ARBA00009055"/>
    </source>
</evidence>
<sequence>MEQIEGFAVSTKGLGLLAICCWLPSTAAMAQQPPQAGDSLRILEDHAPALPAPADPVLQAPTEVPVTAPQSDVRIPVQQFRIQGNRALPTDVLLEQLADLEGRTLTLAELYQAAERLTLYYRQQGYLVSRAYVPAQEIGEDGVITLAIAEGEYGRVTLDNGSRLRDALPAATLSGLEAGDAVKLKPLERRLLLLNDVPGVRARSSLAAGAESGQSDLTVVLEDEPLVSGALTLDNYGNRHTGAYRLGGELYLANPLGVGDALALSLLGSDERQLYYHARYDVPVSPWGTRAGIVASRMDYELGGDFDDLDATGTADTVGVFVSHPWVRSRTMNLRSTVQVDRKDLTDELLDGLIVTDKTSESVSLGLSGDWRDSLGGGGVNAFSLNWVHGHLRGDSADLGSYDKLQYSLLRLQQLAGPFSLYTAVQGQVTDGNLDSSEHMSLGGPYAVRGYPAGEASADEGVIGTVELRYRWRPQWQFTAFVDGGYARLERHPQQDGDYHRNLSSAGVGAQWQPHPQLTLSATSAWRSGEHPTSDTERTPQVWGRMQWSF</sequence>
<evidence type="ECO:0000256" key="6">
    <source>
        <dbReference type="ARBA" id="ARBA00022927"/>
    </source>
</evidence>
<dbReference type="InterPro" id="IPR051544">
    <property type="entry name" value="TPS_OM_transporter"/>
</dbReference>
<comment type="subcellular location">
    <subcellularLocation>
        <location evidence="1">Cell outer membrane</location>
    </subcellularLocation>
</comment>
<dbReference type="Gene3D" id="3.10.20.310">
    <property type="entry name" value="membrane protein fhac"/>
    <property type="match status" value="1"/>
</dbReference>
<gene>
    <name evidence="11" type="ORF">CNQ84_16635</name>
</gene>
<dbReference type="Proteomes" id="UP000242313">
    <property type="component" value="Unassembled WGS sequence"/>
</dbReference>
<dbReference type="InterPro" id="IPR013686">
    <property type="entry name" value="Polypept-transport_assoc_ShlB"/>
</dbReference>
<dbReference type="Pfam" id="PF03865">
    <property type="entry name" value="ShlB"/>
    <property type="match status" value="1"/>
</dbReference>
<keyword evidence="9" id="KW-0732">Signal</keyword>
<comment type="similarity">
    <text evidence="2">Belongs to the TPS (TC 1.B.20) family.</text>
</comment>
<keyword evidence="8" id="KW-0998">Cell outer membrane</keyword>
<dbReference type="Pfam" id="PF08479">
    <property type="entry name" value="POTRA_2"/>
    <property type="match status" value="1"/>
</dbReference>
<keyword evidence="3" id="KW-0813">Transport</keyword>
<reference evidence="11 12" key="1">
    <citation type="submission" date="2017-09" db="EMBL/GenBank/DDBJ databases">
        <title>Pseudomonas abyssi sp. nov. isolated from Abyssopelagic Water.</title>
        <authorList>
            <person name="Wei Y."/>
        </authorList>
    </citation>
    <scope>NUCLEOTIDE SEQUENCE [LARGE SCALE GENOMIC DNA]</scope>
    <source>
        <strain evidence="11 12">MT5</strain>
    </source>
</reference>
<keyword evidence="12" id="KW-1185">Reference proteome</keyword>
<keyword evidence="4" id="KW-1134">Transmembrane beta strand</keyword>
<dbReference type="GO" id="GO:0008320">
    <property type="term" value="F:protein transmembrane transporter activity"/>
    <property type="evidence" value="ECO:0007669"/>
    <property type="project" value="TreeGrafter"/>
</dbReference>
<dbReference type="InterPro" id="IPR005565">
    <property type="entry name" value="Hemolysn_activator_HlyB_C"/>
</dbReference>
<feature type="chain" id="PRO_5012810777" description="POTRA domain-containing protein" evidence="9">
    <location>
        <begin position="31"/>
        <end position="550"/>
    </location>
</feature>
<evidence type="ECO:0000259" key="10">
    <source>
        <dbReference type="PROSITE" id="PS51779"/>
    </source>
</evidence>
<dbReference type="Gene3D" id="2.40.160.50">
    <property type="entry name" value="membrane protein fhac: a member of the omp85/tpsb transporter family"/>
    <property type="match status" value="1"/>
</dbReference>
<keyword evidence="6" id="KW-0653">Protein transport</keyword>
<evidence type="ECO:0000313" key="11">
    <source>
        <dbReference type="EMBL" id="PBK03150.1"/>
    </source>
</evidence>
<dbReference type="EMBL" id="NTMR01000024">
    <property type="protein sequence ID" value="PBK03150.1"/>
    <property type="molecule type" value="Genomic_DNA"/>
</dbReference>
<name>A0A2A3ME79_9PSED</name>
<evidence type="ECO:0000256" key="9">
    <source>
        <dbReference type="SAM" id="SignalP"/>
    </source>
</evidence>
<evidence type="ECO:0000256" key="5">
    <source>
        <dbReference type="ARBA" id="ARBA00022692"/>
    </source>
</evidence>
<keyword evidence="7" id="KW-0472">Membrane</keyword>
<keyword evidence="5" id="KW-0812">Transmembrane</keyword>
<dbReference type="PROSITE" id="PS51779">
    <property type="entry name" value="POTRA"/>
    <property type="match status" value="1"/>
</dbReference>
<dbReference type="PANTHER" id="PTHR34597">
    <property type="entry name" value="SLR1661 PROTEIN"/>
    <property type="match status" value="1"/>
</dbReference>
<proteinExistence type="inferred from homology"/>
<protein>
    <recommendedName>
        <fullName evidence="10">POTRA domain-containing protein</fullName>
    </recommendedName>
</protein>
<feature type="domain" description="POTRA" evidence="10">
    <location>
        <begin position="75"/>
        <end position="151"/>
    </location>
</feature>
<evidence type="ECO:0000256" key="3">
    <source>
        <dbReference type="ARBA" id="ARBA00022448"/>
    </source>
</evidence>
<comment type="caution">
    <text evidence="11">The sequence shown here is derived from an EMBL/GenBank/DDBJ whole genome shotgun (WGS) entry which is preliminary data.</text>
</comment>